<protein>
    <submittedName>
        <fullName evidence="1">Uncharacterized protein</fullName>
    </submittedName>
</protein>
<proteinExistence type="predicted"/>
<organism evidence="1 2">
    <name type="scientific">Paramecium primaurelia</name>
    <dbReference type="NCBI Taxonomy" id="5886"/>
    <lineage>
        <taxon>Eukaryota</taxon>
        <taxon>Sar</taxon>
        <taxon>Alveolata</taxon>
        <taxon>Ciliophora</taxon>
        <taxon>Intramacronucleata</taxon>
        <taxon>Oligohymenophorea</taxon>
        <taxon>Peniculida</taxon>
        <taxon>Parameciidae</taxon>
        <taxon>Paramecium</taxon>
    </lineage>
</organism>
<comment type="caution">
    <text evidence="1">The sequence shown here is derived from an EMBL/GenBank/DDBJ whole genome shotgun (WGS) entry which is preliminary data.</text>
</comment>
<reference evidence="1" key="1">
    <citation type="submission" date="2021-01" db="EMBL/GenBank/DDBJ databases">
        <authorList>
            <consortium name="Genoscope - CEA"/>
            <person name="William W."/>
        </authorList>
    </citation>
    <scope>NUCLEOTIDE SEQUENCE</scope>
</reference>
<sequence>MGCLGSRLLNDEKASSDNLYMLLDQLAEGQFVDTIIIYTSVYNYCYIKQRKEWILQKKRIIKSVDKWMKSNLESRNYIHSFLDSHPESIILLRPLRNFKPAITQATIHTALMKNDFFPQQIFVKFVDVKQSQLINFSNNGKYTFFLQLQLYKLQSLKQFYKFQQIYTIKISKIFKFAQFEFYGLIDWTSTHKYADLLKFINKYGWHIKFIDISENVSEHHQYFNSNQVFHIEEQTKEDLFIIIDPQGKVIRAETPEFYVSKKPDQICEEFDDISSQKSKAIKYEKKLLKELHIHYSSYISKNKPQTPKPTLTKYQIMQQQIFQSSETISYVQYKDFKQLFKSARFPQILSKYHPGEPFQFELIKQIYFNYDFDEHKFKEITKTYLLPSIYPAASIQKQKILTETCRELKESIGLKWKDPDLNIYSIPHIYTYSKIDLMDFLQDFTQQFHFKLKLFLIKRRTIEWQTDNKSDNKIMRIRNQDKIEWTNQMRDSFVFLDMYELHNKSIVIKNLDELKLLKQQQEQHIVQFKQIKTQNLCGNSMNLIKKYIYHGIDYQISINEKLMDFDESIKITINTLIFVLYDDFEKQILIILNKLASIQDEFQEPTNIIIITQLDNTSNIINEFITQRIQKLQIQFCHFNNIWNQNFGLQFKQDIVEKYFNVRRDYKAFYVDKYGYLMAIQSNDEFIDSIWINNQKEIVVDWFIQQFGMTHKNDDMEWKQIKQECCQFNQKYDEIVSSYEIPKQMIITIKSIKCLLWDNHNYSFLEYSNCPTITHNLNVKQIALLNIFIPNIIKLII</sequence>
<evidence type="ECO:0000313" key="1">
    <source>
        <dbReference type="EMBL" id="CAD8062941.1"/>
    </source>
</evidence>
<dbReference type="EMBL" id="CAJJDM010000033">
    <property type="protein sequence ID" value="CAD8062941.1"/>
    <property type="molecule type" value="Genomic_DNA"/>
</dbReference>
<dbReference type="AlphaFoldDB" id="A0A8S1L994"/>
<gene>
    <name evidence="1" type="ORF">PPRIM_AZ9-3.1.T0340068</name>
</gene>
<dbReference type="Proteomes" id="UP000688137">
    <property type="component" value="Unassembled WGS sequence"/>
</dbReference>
<name>A0A8S1L994_PARPR</name>
<dbReference type="OMA" id="INWTSTH"/>
<accession>A0A8S1L994</accession>
<keyword evidence="2" id="KW-1185">Reference proteome</keyword>
<evidence type="ECO:0000313" key="2">
    <source>
        <dbReference type="Proteomes" id="UP000688137"/>
    </source>
</evidence>